<gene>
    <name evidence="1" type="ORF">BUALT_Bualt04G0081300</name>
</gene>
<reference evidence="1" key="1">
    <citation type="submission" date="2019-10" db="EMBL/GenBank/DDBJ databases">
        <authorList>
            <person name="Zhang R."/>
            <person name="Pan Y."/>
            <person name="Wang J."/>
            <person name="Ma R."/>
            <person name="Yu S."/>
        </authorList>
    </citation>
    <scope>NUCLEOTIDE SEQUENCE</scope>
    <source>
        <strain evidence="1">LA-IB0</strain>
        <tissue evidence="1">Leaf</tissue>
    </source>
</reference>
<dbReference type="AlphaFoldDB" id="A0AAV6XY07"/>
<dbReference type="PANTHER" id="PTHR15503">
    <property type="entry name" value="LDOC1 RELATED"/>
    <property type="match status" value="1"/>
</dbReference>
<name>A0AAV6XY07_9LAMI</name>
<dbReference type="EMBL" id="WHWC01000004">
    <property type="protein sequence ID" value="KAG8384085.1"/>
    <property type="molecule type" value="Genomic_DNA"/>
</dbReference>
<dbReference type="Gene3D" id="2.40.70.10">
    <property type="entry name" value="Acid Proteases"/>
    <property type="match status" value="1"/>
</dbReference>
<proteinExistence type="predicted"/>
<keyword evidence="2" id="KW-1185">Reference proteome</keyword>
<dbReference type="InterPro" id="IPR021109">
    <property type="entry name" value="Peptidase_aspartic_dom_sf"/>
</dbReference>
<evidence type="ECO:0000313" key="1">
    <source>
        <dbReference type="EMBL" id="KAG8384085.1"/>
    </source>
</evidence>
<evidence type="ECO:0000313" key="2">
    <source>
        <dbReference type="Proteomes" id="UP000826271"/>
    </source>
</evidence>
<dbReference type="InterPro" id="IPR032567">
    <property type="entry name" value="RTL1-rel"/>
</dbReference>
<sequence>MFEDIRNLIAAIATNPNPGGFAASIENEDSMSGFDWQFVKVVAVVLETAIGMRRRRPFVGSEDMDTAQKLGCKIEATEPFPISVADGNKLYSKAACKDFQWKIQGVEFSADMMLLPLGGCDMFLGVQWLITLGDINWNFHKLKMEFCFANQKVSLRGMQLNTVKLTDKRKMNKCLQKTAQISMLHVCFLQQVTRGTKGEPSPQLLTVNIDHPSHQSQELIELLEEFAGFFEELTFLPPHRDQDHQINLKEGTSPISIRPYRYPSIQKNEIEPIDRLC</sequence>
<protein>
    <submittedName>
        <fullName evidence="1">Uncharacterized protein</fullName>
    </submittedName>
</protein>
<dbReference type="CDD" id="cd00303">
    <property type="entry name" value="retropepsin_like"/>
    <property type="match status" value="1"/>
</dbReference>
<comment type="caution">
    <text evidence="1">The sequence shown here is derived from an EMBL/GenBank/DDBJ whole genome shotgun (WGS) entry which is preliminary data.</text>
</comment>
<dbReference type="PANTHER" id="PTHR15503:SF43">
    <property type="entry name" value="REVERSE TRANSCRIPTASE RNASE H-LIKE DOMAIN-CONTAINING PROTEIN"/>
    <property type="match status" value="1"/>
</dbReference>
<dbReference type="Proteomes" id="UP000826271">
    <property type="component" value="Unassembled WGS sequence"/>
</dbReference>
<accession>A0AAV6XY07</accession>
<dbReference type="Pfam" id="PF08284">
    <property type="entry name" value="RVP_2"/>
    <property type="match status" value="1"/>
</dbReference>
<organism evidence="1 2">
    <name type="scientific">Buddleja alternifolia</name>
    <dbReference type="NCBI Taxonomy" id="168488"/>
    <lineage>
        <taxon>Eukaryota</taxon>
        <taxon>Viridiplantae</taxon>
        <taxon>Streptophyta</taxon>
        <taxon>Embryophyta</taxon>
        <taxon>Tracheophyta</taxon>
        <taxon>Spermatophyta</taxon>
        <taxon>Magnoliopsida</taxon>
        <taxon>eudicotyledons</taxon>
        <taxon>Gunneridae</taxon>
        <taxon>Pentapetalae</taxon>
        <taxon>asterids</taxon>
        <taxon>lamiids</taxon>
        <taxon>Lamiales</taxon>
        <taxon>Scrophulariaceae</taxon>
        <taxon>Buddlejeae</taxon>
        <taxon>Buddleja</taxon>
    </lineage>
</organism>